<gene>
    <name evidence="1" type="ORF">DSW25_15510</name>
</gene>
<dbReference type="PIRSF" id="PIRSF028291">
    <property type="entry name" value="UCP028291"/>
    <property type="match status" value="1"/>
</dbReference>
<comment type="caution">
    <text evidence="1">The sequence shown here is derived from an EMBL/GenBank/DDBJ whole genome shotgun (WGS) entry which is preliminary data.</text>
</comment>
<reference evidence="1 2" key="1">
    <citation type="submission" date="2014-01" db="EMBL/GenBank/DDBJ databases">
        <title>Sulfitobacter donghicola JCM 14565 Genome Sequencing.</title>
        <authorList>
            <person name="Lai Q."/>
            <person name="Hong Z."/>
        </authorList>
    </citation>
    <scope>NUCLEOTIDE SEQUENCE [LARGE SCALE GENOMIC DNA]</scope>
    <source>
        <strain evidence="1 2">JCM 14565</strain>
    </source>
</reference>
<dbReference type="RefSeq" id="WP_025060643.1">
    <property type="nucleotide sequence ID" value="NZ_JAMC01000006.1"/>
</dbReference>
<dbReference type="Pfam" id="PF09981">
    <property type="entry name" value="DUF2218"/>
    <property type="match status" value="1"/>
</dbReference>
<dbReference type="Proteomes" id="UP000027734">
    <property type="component" value="Unassembled WGS sequence"/>
</dbReference>
<name>A0A073IFH5_9RHOB</name>
<dbReference type="AlphaFoldDB" id="A0A073IFH5"/>
<dbReference type="Gene3D" id="3.30.310.50">
    <property type="entry name" value="Alpha-D-phosphohexomutase, C-terminal domain"/>
    <property type="match status" value="1"/>
</dbReference>
<accession>A0A073IFH5</accession>
<evidence type="ECO:0000313" key="2">
    <source>
        <dbReference type="Proteomes" id="UP000027734"/>
    </source>
</evidence>
<dbReference type="InterPro" id="IPR014543">
    <property type="entry name" value="UCP028291"/>
</dbReference>
<protein>
    <submittedName>
        <fullName evidence="1">2,4-dihydroxyhept-2-ene-1,7-dioic acid aldolase</fullName>
    </submittedName>
</protein>
<dbReference type="EMBL" id="JAMC01000006">
    <property type="protein sequence ID" value="KEJ88494.1"/>
    <property type="molecule type" value="Genomic_DNA"/>
</dbReference>
<keyword evidence="2" id="KW-1185">Reference proteome</keyword>
<sequence>MPTTTGYLKTEYGSKYLQQLCKHFGHKIDVSYDAEKGWAAFSMGTAQMSADENGLMVTCEVADAKGVEMIHGVIDSHLEKFAFREEIKVMTWETT</sequence>
<organism evidence="1 2">
    <name type="scientific">Sulfitobacter donghicola DSW-25 = KCTC 12864 = JCM 14565</name>
    <dbReference type="NCBI Taxonomy" id="1300350"/>
    <lineage>
        <taxon>Bacteria</taxon>
        <taxon>Pseudomonadati</taxon>
        <taxon>Pseudomonadota</taxon>
        <taxon>Alphaproteobacteria</taxon>
        <taxon>Rhodobacterales</taxon>
        <taxon>Roseobacteraceae</taxon>
        <taxon>Sulfitobacter</taxon>
    </lineage>
</organism>
<proteinExistence type="predicted"/>
<evidence type="ECO:0000313" key="1">
    <source>
        <dbReference type="EMBL" id="KEJ88494.1"/>
    </source>
</evidence>
<dbReference type="OrthoDB" id="9806511at2"/>
<dbReference type="STRING" id="1300350.Z948_3377"/>
<dbReference type="eggNOG" id="COG3553">
    <property type="taxonomic scope" value="Bacteria"/>
</dbReference>